<dbReference type="PANTHER" id="PTHR43592">
    <property type="entry name" value="CAAX AMINO TERMINAL PROTEASE"/>
    <property type="match status" value="1"/>
</dbReference>
<sequence>MSTETSGLQPQKRALGYWVTAFIFGNLVSSLVYVALQPDASTDSVVRTSTMAASAFCMWAVFCVVAHRFCSANNTTLRDGFGLSITKRDWLVGIPVGLASQFILVNVVTWPFAQLFPDAFSFDEVSRRATELTDQAQGLWIVVLVLVVVVGAPIAEEILYRGVLQNGATALLGVVPGLVTTAAIFALVHFSPVEIPGLFAFALVLGLLRKNSGRLGLPIVTHMAFNVAGLLLVALV</sequence>
<organism evidence="3">
    <name type="scientific">freshwater metagenome</name>
    <dbReference type="NCBI Taxonomy" id="449393"/>
    <lineage>
        <taxon>unclassified sequences</taxon>
        <taxon>metagenomes</taxon>
        <taxon>ecological metagenomes</taxon>
    </lineage>
</organism>
<feature type="transmembrane region" description="Helical" evidence="1">
    <location>
        <begin position="215"/>
        <end position="235"/>
    </location>
</feature>
<evidence type="ECO:0000259" key="2">
    <source>
        <dbReference type="Pfam" id="PF02517"/>
    </source>
</evidence>
<feature type="transmembrane region" description="Helical" evidence="1">
    <location>
        <begin position="136"/>
        <end position="155"/>
    </location>
</feature>
<protein>
    <submittedName>
        <fullName evidence="3">Unannotated protein</fullName>
    </submittedName>
</protein>
<feature type="transmembrane region" description="Helical" evidence="1">
    <location>
        <begin position="90"/>
        <end position="116"/>
    </location>
</feature>
<proteinExistence type="predicted"/>
<reference evidence="3" key="1">
    <citation type="submission" date="2020-05" db="EMBL/GenBank/DDBJ databases">
        <authorList>
            <person name="Chiriac C."/>
            <person name="Salcher M."/>
            <person name="Ghai R."/>
            <person name="Kavagutti S V."/>
        </authorList>
    </citation>
    <scope>NUCLEOTIDE SEQUENCE</scope>
</reference>
<dbReference type="AlphaFoldDB" id="A0A6J7PQ13"/>
<evidence type="ECO:0000256" key="1">
    <source>
        <dbReference type="SAM" id="Phobius"/>
    </source>
</evidence>
<accession>A0A6J7PQ13</accession>
<dbReference type="PANTHER" id="PTHR43592:SF15">
    <property type="entry name" value="CAAX AMINO TERMINAL PROTEASE FAMILY PROTEIN"/>
    <property type="match status" value="1"/>
</dbReference>
<dbReference type="Pfam" id="PF02517">
    <property type="entry name" value="Rce1-like"/>
    <property type="match status" value="1"/>
</dbReference>
<feature type="transmembrane region" description="Helical" evidence="1">
    <location>
        <begin position="48"/>
        <end position="69"/>
    </location>
</feature>
<name>A0A6J7PQ13_9ZZZZ</name>
<keyword evidence="1" id="KW-1133">Transmembrane helix</keyword>
<dbReference type="EMBL" id="CAFBPC010000142">
    <property type="protein sequence ID" value="CAB5007466.1"/>
    <property type="molecule type" value="Genomic_DNA"/>
</dbReference>
<dbReference type="GO" id="GO:0080120">
    <property type="term" value="P:CAAX-box protein maturation"/>
    <property type="evidence" value="ECO:0007669"/>
    <property type="project" value="UniProtKB-ARBA"/>
</dbReference>
<gene>
    <name evidence="3" type="ORF">UFOPK4057_00696</name>
</gene>
<dbReference type="GO" id="GO:0004175">
    <property type="term" value="F:endopeptidase activity"/>
    <property type="evidence" value="ECO:0007669"/>
    <property type="project" value="UniProtKB-ARBA"/>
</dbReference>
<feature type="transmembrane region" description="Helical" evidence="1">
    <location>
        <begin position="15"/>
        <end position="36"/>
    </location>
</feature>
<feature type="transmembrane region" description="Helical" evidence="1">
    <location>
        <begin position="167"/>
        <end position="187"/>
    </location>
</feature>
<keyword evidence="1" id="KW-0812">Transmembrane</keyword>
<keyword evidence="1" id="KW-0472">Membrane</keyword>
<evidence type="ECO:0000313" key="3">
    <source>
        <dbReference type="EMBL" id="CAB5007466.1"/>
    </source>
</evidence>
<dbReference type="InterPro" id="IPR003675">
    <property type="entry name" value="Rce1/LyrA-like_dom"/>
</dbReference>
<feature type="domain" description="CAAX prenyl protease 2/Lysostaphin resistance protein A-like" evidence="2">
    <location>
        <begin position="140"/>
        <end position="227"/>
    </location>
</feature>